<organism evidence="2">
    <name type="scientific">hydrothermal vent metagenome</name>
    <dbReference type="NCBI Taxonomy" id="652676"/>
    <lineage>
        <taxon>unclassified sequences</taxon>
        <taxon>metagenomes</taxon>
        <taxon>ecological metagenomes</taxon>
    </lineage>
</organism>
<dbReference type="AlphaFoldDB" id="A0A3B0XI06"/>
<dbReference type="Pfam" id="PF00501">
    <property type="entry name" value="AMP-binding"/>
    <property type="match status" value="1"/>
</dbReference>
<dbReference type="InterPro" id="IPR020845">
    <property type="entry name" value="AMP-binding_CS"/>
</dbReference>
<reference evidence="2" key="1">
    <citation type="submission" date="2018-06" db="EMBL/GenBank/DDBJ databases">
        <authorList>
            <person name="Zhirakovskaya E."/>
        </authorList>
    </citation>
    <scope>NUCLEOTIDE SEQUENCE</scope>
</reference>
<dbReference type="CDD" id="cd05930">
    <property type="entry name" value="A_NRPS"/>
    <property type="match status" value="1"/>
</dbReference>
<dbReference type="SUPFAM" id="SSF56801">
    <property type="entry name" value="Acetyl-CoA synthetase-like"/>
    <property type="match status" value="1"/>
</dbReference>
<dbReference type="GO" id="GO:0043041">
    <property type="term" value="P:amino acid activation for nonribosomal peptide biosynthetic process"/>
    <property type="evidence" value="ECO:0007669"/>
    <property type="project" value="TreeGrafter"/>
</dbReference>
<dbReference type="GO" id="GO:0005737">
    <property type="term" value="C:cytoplasm"/>
    <property type="evidence" value="ECO:0007669"/>
    <property type="project" value="TreeGrafter"/>
</dbReference>
<dbReference type="GO" id="GO:0031177">
    <property type="term" value="F:phosphopantetheine binding"/>
    <property type="evidence" value="ECO:0007669"/>
    <property type="project" value="TreeGrafter"/>
</dbReference>
<dbReference type="InterPro" id="IPR010071">
    <property type="entry name" value="AA_adenyl_dom"/>
</dbReference>
<evidence type="ECO:0000313" key="2">
    <source>
        <dbReference type="EMBL" id="VAW56236.1"/>
    </source>
</evidence>
<sequence length="508" mass="57150">MNTLVQQYFKRSVERFPNKTAVSCNEDNISFKELDLFTNGLAHEIKKSGINRSEFVPFFMKKSINSIKSILGILKSDCVYVPLDANSPAQRLISIIETISAKLILVDDESLPILKSLLPEFSQCKLLNVSSFDSLSNAAPIAQNISIDLAYVLFTSGSTGIPKGVMIPHKAIIDYIDWCVDEYQLTENDIISNHAPLYFDNSTFDLYTAFKTGATLHLVHDDLNAVIPLLVGWLKSRKITTFFCVPSVLTMLLRSRRLKPDSLPDLRYVICAGEVLPTDAVAAWMEKYPHITFVNMYGPTEITVDCSFYRIEKTPSNLAEPIPIGIARNNMEMFVRNSDNTISNNIGDRGELLVRGTSVAYGYLSDLEKTNKAFIQNPMHSLYHDPLYCTGDVVEINDKKQYIFVGRADDQIKYLGYRIELGEIESILMSISYVNEAVVVFNKSEDGSTDELGALIDMNESVESLNINLKDLLPAYMVPSRLKIQSTDFPRTPNGKYDRKQVLKSVFE</sequence>
<dbReference type="InterPro" id="IPR042099">
    <property type="entry name" value="ANL_N_sf"/>
</dbReference>
<dbReference type="Gene3D" id="3.40.50.12780">
    <property type="entry name" value="N-terminal domain of ligase-like"/>
    <property type="match status" value="1"/>
</dbReference>
<dbReference type="NCBIfam" id="TIGR01733">
    <property type="entry name" value="AA-adenyl-dom"/>
    <property type="match status" value="1"/>
</dbReference>
<accession>A0A3B0XI06</accession>
<protein>
    <submittedName>
        <fullName evidence="2">Polyketide synthase modules and related proteins</fullName>
    </submittedName>
</protein>
<proteinExistence type="predicted"/>
<evidence type="ECO:0000259" key="1">
    <source>
        <dbReference type="Pfam" id="PF00501"/>
    </source>
</evidence>
<name>A0A3B0XI06_9ZZZZ</name>
<feature type="domain" description="AMP-dependent synthetase/ligase" evidence="1">
    <location>
        <begin position="9"/>
        <end position="364"/>
    </location>
</feature>
<dbReference type="InterPro" id="IPR000873">
    <property type="entry name" value="AMP-dep_synth/lig_dom"/>
</dbReference>
<dbReference type="PROSITE" id="PS00455">
    <property type="entry name" value="AMP_BINDING"/>
    <property type="match status" value="1"/>
</dbReference>
<dbReference type="Gene3D" id="3.30.300.30">
    <property type="match status" value="1"/>
</dbReference>
<dbReference type="GO" id="GO:0044550">
    <property type="term" value="P:secondary metabolite biosynthetic process"/>
    <property type="evidence" value="ECO:0007669"/>
    <property type="project" value="TreeGrafter"/>
</dbReference>
<dbReference type="PANTHER" id="PTHR45527">
    <property type="entry name" value="NONRIBOSOMAL PEPTIDE SYNTHETASE"/>
    <property type="match status" value="1"/>
</dbReference>
<dbReference type="EMBL" id="UOFF01000200">
    <property type="protein sequence ID" value="VAW56236.1"/>
    <property type="molecule type" value="Genomic_DNA"/>
</dbReference>
<dbReference type="PANTHER" id="PTHR45527:SF1">
    <property type="entry name" value="FATTY ACID SYNTHASE"/>
    <property type="match status" value="1"/>
</dbReference>
<dbReference type="InterPro" id="IPR045851">
    <property type="entry name" value="AMP-bd_C_sf"/>
</dbReference>
<gene>
    <name evidence="2" type="ORF">MNBD_GAMMA07-1243</name>
</gene>